<evidence type="ECO:0000313" key="9">
    <source>
        <dbReference type="EMBL" id="MDK8602068.1"/>
    </source>
</evidence>
<dbReference type="PATRIC" id="fig|59561.3.peg.1252"/>
<evidence type="ECO:0000256" key="4">
    <source>
        <dbReference type="ARBA" id="ARBA00023163"/>
    </source>
</evidence>
<keyword evidence="2 5" id="KW-0805">Transcription regulation</keyword>
<dbReference type="InterPro" id="IPR021153">
    <property type="entry name" value="HrcA_C"/>
</dbReference>
<feature type="domain" description="Heat-inducible transcription repressor HrcA C-terminal" evidence="6">
    <location>
        <begin position="103"/>
        <end position="318"/>
    </location>
</feature>
<dbReference type="InterPro" id="IPR001034">
    <property type="entry name" value="DeoR_HTH"/>
</dbReference>
<reference evidence="9" key="2">
    <citation type="submission" date="2023-05" db="EMBL/GenBank/DDBJ databases">
        <title>Genomic Catalog of Human Bladder Bacteria.</title>
        <authorList>
            <person name="Du J."/>
        </authorList>
    </citation>
    <scope>NUCLEOTIDE SEQUENCE</scope>
    <source>
        <strain evidence="9">UMB1304A</strain>
    </source>
</reference>
<reference evidence="8 10" key="1">
    <citation type="submission" date="2015-11" db="EMBL/GenBank/DDBJ databases">
        <title>Draft Genome Sequence of the Type Strain Trueperella bernardiae LCDC 89-0504T, Isolated from Blood Culture.</title>
        <authorList>
            <person name="Bernier A.-M."/>
            <person name="Bernard K."/>
        </authorList>
    </citation>
    <scope>NUCLEOTIDE SEQUENCE [LARGE SCALE GENOMIC DNA]</scope>
    <source>
        <strain evidence="8 10">LCDC 89-0504</strain>
    </source>
</reference>
<dbReference type="STRING" id="59561.AQZ59_01260"/>
<keyword evidence="4 5" id="KW-0804">Transcription</keyword>
<evidence type="ECO:0000256" key="3">
    <source>
        <dbReference type="ARBA" id="ARBA00023016"/>
    </source>
</evidence>
<dbReference type="PANTHER" id="PTHR34824">
    <property type="entry name" value="HEAT-INDUCIBLE TRANSCRIPTION REPRESSOR HRCA"/>
    <property type="match status" value="1"/>
</dbReference>
<sequence length="338" mass="36964">MATDRQAKVLNAIVQDYVRTGEPVGSRAVVERHHLGVSPATVRSDMVSLEEAGLIHQPHTSAGRVPTDAGYRQFVDQIASLKPLSRAERTAIKRMLFEAVDLDEVITRAAALLSSLTNQVAMVQYPSLRRTALRHIELVPLTDTRALVVIITNAGRVEQRMVSFPSALTEEDLVALRRVLNTELEELQLAGLPDALGRVEDGLPEELKPAARLVVQVVEETLRNEAEERVVVAGTANLTRYTIDFDNSVFPILDAIEEQVVLLRILAHQEDGLHVGIGRENSSDALSETSVVSTNYVGADQQTLARLGIIGPTRMDYTANMSSVYAVAKYLSDILAAN</sequence>
<comment type="function">
    <text evidence="5">Negative regulator of class I heat shock genes (grpE-dnaK-dnaJ and groELS operons). Prevents heat-shock induction of these operons.</text>
</comment>
<comment type="similarity">
    <text evidence="5">Belongs to the HrcA family.</text>
</comment>
<keyword evidence="1 5" id="KW-0678">Repressor</keyword>
<feature type="domain" description="HTH deoR-type" evidence="7">
    <location>
        <begin position="34"/>
        <end position="62"/>
    </location>
</feature>
<dbReference type="Pfam" id="PF08220">
    <property type="entry name" value="HTH_DeoR"/>
    <property type="match status" value="1"/>
</dbReference>
<evidence type="ECO:0000256" key="2">
    <source>
        <dbReference type="ARBA" id="ARBA00023015"/>
    </source>
</evidence>
<evidence type="ECO:0000259" key="7">
    <source>
        <dbReference type="Pfam" id="PF08220"/>
    </source>
</evidence>
<evidence type="ECO:0000256" key="1">
    <source>
        <dbReference type="ARBA" id="ARBA00022491"/>
    </source>
</evidence>
<dbReference type="NCBIfam" id="TIGR00331">
    <property type="entry name" value="hrcA"/>
    <property type="match status" value="1"/>
</dbReference>
<dbReference type="GO" id="GO:0003677">
    <property type="term" value="F:DNA binding"/>
    <property type="evidence" value="ECO:0007669"/>
    <property type="project" value="InterPro"/>
</dbReference>
<accession>A0A0W1KIT8</accession>
<dbReference type="Gene3D" id="3.30.390.60">
    <property type="entry name" value="Heat-inducible transcription repressor hrca homolog, domain 3"/>
    <property type="match status" value="1"/>
</dbReference>
<dbReference type="InterPro" id="IPR029016">
    <property type="entry name" value="GAF-like_dom_sf"/>
</dbReference>
<dbReference type="SUPFAM" id="SSF55781">
    <property type="entry name" value="GAF domain-like"/>
    <property type="match status" value="1"/>
</dbReference>
<dbReference type="EMBL" id="JASPDQ010000013">
    <property type="protein sequence ID" value="MDK8602068.1"/>
    <property type="molecule type" value="Genomic_DNA"/>
</dbReference>
<dbReference type="GO" id="GO:0003700">
    <property type="term" value="F:DNA-binding transcription factor activity"/>
    <property type="evidence" value="ECO:0007669"/>
    <property type="project" value="InterPro"/>
</dbReference>
<dbReference type="Gene3D" id="3.30.450.40">
    <property type="match status" value="1"/>
</dbReference>
<comment type="caution">
    <text evidence="8">The sequence shown here is derived from an EMBL/GenBank/DDBJ whole genome shotgun (WGS) entry which is preliminary data.</text>
</comment>
<proteinExistence type="inferred from homology"/>
<dbReference type="Proteomes" id="UP000054404">
    <property type="component" value="Unassembled WGS sequence"/>
</dbReference>
<evidence type="ECO:0000313" key="8">
    <source>
        <dbReference type="EMBL" id="KTF03930.1"/>
    </source>
</evidence>
<evidence type="ECO:0000256" key="5">
    <source>
        <dbReference type="HAMAP-Rule" id="MF_00081"/>
    </source>
</evidence>
<dbReference type="Gene3D" id="1.10.10.10">
    <property type="entry name" value="Winged helix-like DNA-binding domain superfamily/Winged helix DNA-binding domain"/>
    <property type="match status" value="1"/>
</dbReference>
<keyword evidence="10" id="KW-1185">Reference proteome</keyword>
<dbReference type="Proteomes" id="UP001225576">
    <property type="component" value="Unassembled WGS sequence"/>
</dbReference>
<keyword evidence="3 5" id="KW-0346">Stress response</keyword>
<dbReference type="InterPro" id="IPR036388">
    <property type="entry name" value="WH-like_DNA-bd_sf"/>
</dbReference>
<dbReference type="PANTHER" id="PTHR34824:SF1">
    <property type="entry name" value="HEAT-INDUCIBLE TRANSCRIPTION REPRESSOR HRCA"/>
    <property type="match status" value="1"/>
</dbReference>
<dbReference type="Pfam" id="PF01628">
    <property type="entry name" value="HrcA"/>
    <property type="match status" value="1"/>
</dbReference>
<dbReference type="HAMAP" id="MF_00081">
    <property type="entry name" value="HrcA"/>
    <property type="match status" value="1"/>
</dbReference>
<dbReference type="SUPFAM" id="SSF46785">
    <property type="entry name" value="Winged helix' DNA-binding domain"/>
    <property type="match status" value="1"/>
</dbReference>
<protein>
    <recommendedName>
        <fullName evidence="5">Heat-inducible transcription repressor HrcA</fullName>
    </recommendedName>
</protein>
<dbReference type="RefSeq" id="WP_201783163.1">
    <property type="nucleotide sequence ID" value="NZ_CAUPHE010000034.1"/>
</dbReference>
<dbReference type="GO" id="GO:0045892">
    <property type="term" value="P:negative regulation of DNA-templated transcription"/>
    <property type="evidence" value="ECO:0007669"/>
    <property type="project" value="UniProtKB-UniRule"/>
</dbReference>
<dbReference type="InterPro" id="IPR036390">
    <property type="entry name" value="WH_DNA-bd_sf"/>
</dbReference>
<dbReference type="EMBL" id="LNIZ01000005">
    <property type="protein sequence ID" value="KTF03930.1"/>
    <property type="molecule type" value="Genomic_DNA"/>
</dbReference>
<gene>
    <name evidence="5 8" type="primary">hrcA</name>
    <name evidence="8" type="ORF">AQZ59_01260</name>
    <name evidence="9" type="ORF">QP858_06310</name>
</gene>
<evidence type="ECO:0000259" key="6">
    <source>
        <dbReference type="Pfam" id="PF01628"/>
    </source>
</evidence>
<dbReference type="InterPro" id="IPR023120">
    <property type="entry name" value="WHTH_transcript_rep_HrcA_IDD"/>
</dbReference>
<dbReference type="AlphaFoldDB" id="A0A0W1KIT8"/>
<evidence type="ECO:0000313" key="10">
    <source>
        <dbReference type="Proteomes" id="UP000054404"/>
    </source>
</evidence>
<dbReference type="InterPro" id="IPR002571">
    <property type="entry name" value="HrcA"/>
</dbReference>
<dbReference type="PIRSF" id="PIRSF005485">
    <property type="entry name" value="HrcA"/>
    <property type="match status" value="1"/>
</dbReference>
<name>A0A0W1KIT8_9ACTO</name>
<organism evidence="8 10">
    <name type="scientific">Trueperella bernardiae</name>
    <dbReference type="NCBI Taxonomy" id="59561"/>
    <lineage>
        <taxon>Bacteria</taxon>
        <taxon>Bacillati</taxon>
        <taxon>Actinomycetota</taxon>
        <taxon>Actinomycetes</taxon>
        <taxon>Actinomycetales</taxon>
        <taxon>Actinomycetaceae</taxon>
        <taxon>Trueperella</taxon>
    </lineage>
</organism>